<name>A0A940YIG1_9BURK</name>
<comment type="caution">
    <text evidence="2">The sequence shown here is derived from an EMBL/GenBank/DDBJ whole genome shotgun (WGS) entry which is preliminary data.</text>
</comment>
<dbReference type="AlphaFoldDB" id="A0A940YIG1"/>
<feature type="compositionally biased region" description="Pro residues" evidence="1">
    <location>
        <begin position="55"/>
        <end position="76"/>
    </location>
</feature>
<sequence length="552" mass="58761">RRAPAAAPATDTAPPPPADAPAVEPEPAAPRKPRSRRKPAAEPVAEAVPSALEPGPAPEPAPEPEPQQPIAPPEPPAHARITLRGAPVFEPGRNSTDAHAQRLARWLDDDGALRLPDADALVRLLDELDGRVDVDDGVWALLARRGDLQQRIDHLSALYPQGLDTVDLPAAAELRACQREGAFYAACVGSCALADDTALQPQRQLALAWQLVQRHFGAQRLALQAPAETVADWAALLGTLPALEATAADVLIIDARTGLPPLGALPATPWLWLLAPPALLDDPAAAAWLEALDRTATGAVAAWQANGDERALAPLLLRRRFADVAEQWPAWSVHEQPVSPSEDEAAQLDSLLVGMREGLARWQRSGFLSDSDQLALLRQRRACEQLARAAAAGALVPAVQRALAEGAQRVLVFTADAELVVPLTEVLQGEYLPAQALPAGDEADAALRLWRDADGPRVLVLADDGDGPRIATHPHRPVVILLDGATDETLRHARLARVRVPRGEREVPVHVLRVPGWPGLPAAPTRALLRGAELAAWLKALQAALQTDAIAP</sequence>
<organism evidence="2 3">
    <name type="scientific">Ideonella aquatica</name>
    <dbReference type="NCBI Taxonomy" id="2824119"/>
    <lineage>
        <taxon>Bacteria</taxon>
        <taxon>Pseudomonadati</taxon>
        <taxon>Pseudomonadota</taxon>
        <taxon>Betaproteobacteria</taxon>
        <taxon>Burkholderiales</taxon>
        <taxon>Sphaerotilaceae</taxon>
        <taxon>Ideonella</taxon>
    </lineage>
</organism>
<feature type="compositionally biased region" description="Low complexity" evidence="1">
    <location>
        <begin position="41"/>
        <end position="54"/>
    </location>
</feature>
<keyword evidence="3" id="KW-1185">Reference proteome</keyword>
<evidence type="ECO:0000256" key="1">
    <source>
        <dbReference type="SAM" id="MobiDB-lite"/>
    </source>
</evidence>
<accession>A0A940YIG1</accession>
<feature type="non-terminal residue" evidence="2">
    <location>
        <position position="1"/>
    </location>
</feature>
<protein>
    <submittedName>
        <fullName evidence="2">Uncharacterized protein</fullName>
    </submittedName>
</protein>
<gene>
    <name evidence="2" type="ORF">KAK06_13960</name>
</gene>
<dbReference type="EMBL" id="JAGQDE010000011">
    <property type="protein sequence ID" value="MBQ0960054.1"/>
    <property type="molecule type" value="Genomic_DNA"/>
</dbReference>
<feature type="region of interest" description="Disordered" evidence="1">
    <location>
        <begin position="1"/>
        <end position="78"/>
    </location>
</feature>
<evidence type="ECO:0000313" key="2">
    <source>
        <dbReference type="EMBL" id="MBQ0960054.1"/>
    </source>
</evidence>
<proteinExistence type="predicted"/>
<feature type="compositionally biased region" description="Low complexity" evidence="1">
    <location>
        <begin position="1"/>
        <end position="12"/>
    </location>
</feature>
<evidence type="ECO:0000313" key="3">
    <source>
        <dbReference type="Proteomes" id="UP000678374"/>
    </source>
</evidence>
<reference evidence="2" key="1">
    <citation type="submission" date="2021-04" db="EMBL/GenBank/DDBJ databases">
        <title>The genome sequence of Ideonella sp. 4Y11.</title>
        <authorList>
            <person name="Liu Y."/>
        </authorList>
    </citation>
    <scope>NUCLEOTIDE SEQUENCE</scope>
    <source>
        <strain evidence="2">4Y11</strain>
    </source>
</reference>
<dbReference type="Proteomes" id="UP000678374">
    <property type="component" value="Unassembled WGS sequence"/>
</dbReference>